<protein>
    <recommendedName>
        <fullName evidence="1">DUF7694 domain-containing protein</fullName>
    </recommendedName>
</protein>
<reference evidence="2 3" key="1">
    <citation type="submission" date="2020-08" db="EMBL/GenBank/DDBJ databases">
        <title>Genomic Encyclopedia of Type Strains, Phase IV (KMG-IV): sequencing the most valuable type-strain genomes for metagenomic binning, comparative biology and taxonomic classification.</title>
        <authorList>
            <person name="Goeker M."/>
        </authorList>
    </citation>
    <scope>NUCLEOTIDE SEQUENCE [LARGE SCALE GENOMIC DNA]</scope>
    <source>
        <strain evidence="2 3">DSM 25620</strain>
    </source>
</reference>
<evidence type="ECO:0000313" key="2">
    <source>
        <dbReference type="EMBL" id="MBB5091300.1"/>
    </source>
</evidence>
<accession>A0A7W8AL92</accession>
<feature type="domain" description="DUF7694" evidence="1">
    <location>
        <begin position="45"/>
        <end position="108"/>
    </location>
</feature>
<dbReference type="RefSeq" id="WP_210246214.1">
    <property type="nucleotide sequence ID" value="NZ_JACHIL010000003.1"/>
</dbReference>
<evidence type="ECO:0000313" key="3">
    <source>
        <dbReference type="Proteomes" id="UP000531231"/>
    </source>
</evidence>
<dbReference type="InterPro" id="IPR056111">
    <property type="entry name" value="DUF7694"/>
</dbReference>
<evidence type="ECO:0000259" key="1">
    <source>
        <dbReference type="Pfam" id="PF24746"/>
    </source>
</evidence>
<comment type="caution">
    <text evidence="2">The sequence shown here is derived from an EMBL/GenBank/DDBJ whole genome shotgun (WGS) entry which is preliminary data.</text>
</comment>
<dbReference type="Proteomes" id="UP000531231">
    <property type="component" value="Unassembled WGS sequence"/>
</dbReference>
<dbReference type="Pfam" id="PF24746">
    <property type="entry name" value="DUF7694"/>
    <property type="match status" value="1"/>
</dbReference>
<sequence length="126" mass="14433">MMRNLFLLTANRNHSDEKRIYGCSGDEGNGIFNVKSPIDGATMIVIASNGEGWDHVSVSRRNRCPNWAEMEHVKRLFFKDDETACQFHVPPSDHVNFHENCLHLWRPQTTELPRPPAYMVAPKEAV</sequence>
<gene>
    <name evidence="2" type="ORF">HNQ68_001841</name>
</gene>
<name>A0A7W8AL92_9HYPH</name>
<dbReference type="EMBL" id="JACHIL010000003">
    <property type="protein sequence ID" value="MBB5091300.1"/>
    <property type="molecule type" value="Genomic_DNA"/>
</dbReference>
<organism evidence="2 3">
    <name type="scientific">Pseudochrobactrum saccharolyticum</name>
    <dbReference type="NCBI Taxonomy" id="354352"/>
    <lineage>
        <taxon>Bacteria</taxon>
        <taxon>Pseudomonadati</taxon>
        <taxon>Pseudomonadota</taxon>
        <taxon>Alphaproteobacteria</taxon>
        <taxon>Hyphomicrobiales</taxon>
        <taxon>Brucellaceae</taxon>
        <taxon>Pseudochrobactrum</taxon>
    </lineage>
</organism>
<proteinExistence type="predicted"/>
<keyword evidence="3" id="KW-1185">Reference proteome</keyword>
<dbReference type="AlphaFoldDB" id="A0A7W8AL92"/>